<feature type="compositionally biased region" description="Low complexity" evidence="1">
    <location>
        <begin position="95"/>
        <end position="109"/>
    </location>
</feature>
<sequence length="372" mass="38405">MAPKLYFGGQDDDLGLHVNEGRRRRKLAVRDGSGKFSHPHSDDESGSDGEGGSDGGGGGGGGNGEGGGGGSGSGPNSGKNSKELPVSNTENTAKSHSLSGTASAPSSTSSPLPFLCLTSACIQDNSPTVRYSPTWSIASLPFAQTIHQTTVVGASLSLSFNGTGIKVFGTIPVSNATSPPPTAVYVVDAASPLTTTQPMATSALLDQPLFSAEDLDLGQHTLVLNVTSVVDSSPFSVDYFVLDVPPSASASASGSSASFAAASASASASQIPSNGNAKVLAGVLSAVIFLLFCIISMLVFVLRMRRKRSMETRSLQSSLFTHPESILRWSYVPSLRSDNLSRFAHSSSDLVAHPANNLTEKRSVNSLLSRQL</sequence>
<dbReference type="AlphaFoldDB" id="A0A8H6TLR7"/>
<proteinExistence type="predicted"/>
<evidence type="ECO:0000313" key="3">
    <source>
        <dbReference type="EMBL" id="KAF7318986.1"/>
    </source>
</evidence>
<organism evidence="3 4">
    <name type="scientific">Mycena chlorophos</name>
    <name type="common">Agaric fungus</name>
    <name type="synonym">Agaricus chlorophos</name>
    <dbReference type="NCBI Taxonomy" id="658473"/>
    <lineage>
        <taxon>Eukaryota</taxon>
        <taxon>Fungi</taxon>
        <taxon>Dikarya</taxon>
        <taxon>Basidiomycota</taxon>
        <taxon>Agaricomycotina</taxon>
        <taxon>Agaricomycetes</taxon>
        <taxon>Agaricomycetidae</taxon>
        <taxon>Agaricales</taxon>
        <taxon>Marasmiineae</taxon>
        <taxon>Mycenaceae</taxon>
        <taxon>Mycena</taxon>
    </lineage>
</organism>
<evidence type="ECO:0000256" key="1">
    <source>
        <dbReference type="SAM" id="MobiDB-lite"/>
    </source>
</evidence>
<accession>A0A8H6TLR7</accession>
<gene>
    <name evidence="3" type="ORF">HMN09_00234600</name>
</gene>
<keyword evidence="4" id="KW-1185">Reference proteome</keyword>
<feature type="region of interest" description="Disordered" evidence="1">
    <location>
        <begin position="1"/>
        <end position="109"/>
    </location>
</feature>
<keyword evidence="2" id="KW-0472">Membrane</keyword>
<feature type="compositionally biased region" description="Basic and acidic residues" evidence="1">
    <location>
        <begin position="28"/>
        <end position="43"/>
    </location>
</feature>
<dbReference type="EMBL" id="JACAZE010000003">
    <property type="protein sequence ID" value="KAF7318986.1"/>
    <property type="molecule type" value="Genomic_DNA"/>
</dbReference>
<feature type="transmembrane region" description="Helical" evidence="2">
    <location>
        <begin position="279"/>
        <end position="302"/>
    </location>
</feature>
<reference evidence="3" key="1">
    <citation type="submission" date="2020-05" db="EMBL/GenBank/DDBJ databases">
        <title>Mycena genomes resolve the evolution of fungal bioluminescence.</title>
        <authorList>
            <person name="Tsai I.J."/>
        </authorList>
    </citation>
    <scope>NUCLEOTIDE SEQUENCE</scope>
    <source>
        <strain evidence="3">110903Hualien_Pintung</strain>
    </source>
</reference>
<comment type="caution">
    <text evidence="3">The sequence shown here is derived from an EMBL/GenBank/DDBJ whole genome shotgun (WGS) entry which is preliminary data.</text>
</comment>
<dbReference type="Gene3D" id="2.60.120.260">
    <property type="entry name" value="Galactose-binding domain-like"/>
    <property type="match status" value="1"/>
</dbReference>
<dbReference type="OrthoDB" id="3006363at2759"/>
<feature type="compositionally biased region" description="Gly residues" evidence="1">
    <location>
        <begin position="48"/>
        <end position="75"/>
    </location>
</feature>
<protein>
    <submittedName>
        <fullName evidence="3">Uncharacterized protein</fullName>
    </submittedName>
</protein>
<name>A0A8H6TLR7_MYCCL</name>
<keyword evidence="2" id="KW-0812">Transmembrane</keyword>
<keyword evidence="2" id="KW-1133">Transmembrane helix</keyword>
<dbReference type="Proteomes" id="UP000613580">
    <property type="component" value="Unassembled WGS sequence"/>
</dbReference>
<evidence type="ECO:0000313" key="4">
    <source>
        <dbReference type="Proteomes" id="UP000613580"/>
    </source>
</evidence>
<evidence type="ECO:0000256" key="2">
    <source>
        <dbReference type="SAM" id="Phobius"/>
    </source>
</evidence>